<dbReference type="Proteomes" id="UP000054270">
    <property type="component" value="Unassembled WGS sequence"/>
</dbReference>
<dbReference type="InterPro" id="IPR002893">
    <property type="entry name" value="Znf_MYND"/>
</dbReference>
<evidence type="ECO:0000313" key="7">
    <source>
        <dbReference type="EMBL" id="KJA23791.1"/>
    </source>
</evidence>
<reference evidence="8" key="1">
    <citation type="submission" date="2014-04" db="EMBL/GenBank/DDBJ databases">
        <title>Evolutionary Origins and Diversification of the Mycorrhizal Mutualists.</title>
        <authorList>
            <consortium name="DOE Joint Genome Institute"/>
            <consortium name="Mycorrhizal Genomics Consortium"/>
            <person name="Kohler A."/>
            <person name="Kuo A."/>
            <person name="Nagy L.G."/>
            <person name="Floudas D."/>
            <person name="Copeland A."/>
            <person name="Barry K.W."/>
            <person name="Cichocki N."/>
            <person name="Veneault-Fourrey C."/>
            <person name="LaButti K."/>
            <person name="Lindquist E.A."/>
            <person name="Lipzen A."/>
            <person name="Lundell T."/>
            <person name="Morin E."/>
            <person name="Murat C."/>
            <person name="Riley R."/>
            <person name="Ohm R."/>
            <person name="Sun H."/>
            <person name="Tunlid A."/>
            <person name="Henrissat B."/>
            <person name="Grigoriev I.V."/>
            <person name="Hibbett D.S."/>
            <person name="Martin F."/>
        </authorList>
    </citation>
    <scope>NUCLEOTIDE SEQUENCE [LARGE SCALE GENOMIC DNA]</scope>
    <source>
        <strain evidence="8">FD-334 SS-4</strain>
    </source>
</reference>
<evidence type="ECO:0000256" key="1">
    <source>
        <dbReference type="ARBA" id="ARBA00022723"/>
    </source>
</evidence>
<dbReference type="OrthoDB" id="5231159at2759"/>
<feature type="domain" description="MYND-type" evidence="6">
    <location>
        <begin position="36"/>
        <end position="76"/>
    </location>
</feature>
<sequence>MNFINAVHPENKPYFRAIATPTKEIRAGRSNMSISCSQCTTASERANLQRCGKCKSAWYCSKDCQKKHWPFHKIGCKETSADIPKMMQNFFSNALLNHVLQIALALAFKLHEKPIIGTPFIARCTVNVQPADVMYYMQTIMGRFTDEEVKKGMEGMLQILTLVPLDPHKDMDYARMELWKLSSRTAAERGNVGVPVGIVDMQMKGEVHSQSFGIAITDDAVKRARSGTGFEMESALLPGRKQVPMSEQACIDFINMHIRSDKKNQLRLRTHLSKEDIDKMRGASESGEKNNEGVS</sequence>
<dbReference type="GO" id="GO:0008270">
    <property type="term" value="F:zinc ion binding"/>
    <property type="evidence" value="ECO:0007669"/>
    <property type="project" value="UniProtKB-KW"/>
</dbReference>
<dbReference type="Pfam" id="PF26632">
    <property type="entry name" value="DUF8205"/>
    <property type="match status" value="1"/>
</dbReference>
<evidence type="ECO:0000256" key="3">
    <source>
        <dbReference type="ARBA" id="ARBA00022833"/>
    </source>
</evidence>
<dbReference type="InterPro" id="IPR058518">
    <property type="entry name" value="DUF8205"/>
</dbReference>
<dbReference type="EMBL" id="KN817541">
    <property type="protein sequence ID" value="KJA23791.1"/>
    <property type="molecule type" value="Genomic_DNA"/>
</dbReference>
<dbReference type="SUPFAM" id="SSF144232">
    <property type="entry name" value="HIT/MYND zinc finger-like"/>
    <property type="match status" value="1"/>
</dbReference>
<evidence type="ECO:0000256" key="2">
    <source>
        <dbReference type="ARBA" id="ARBA00022771"/>
    </source>
</evidence>
<keyword evidence="1" id="KW-0479">Metal-binding</keyword>
<evidence type="ECO:0000313" key="8">
    <source>
        <dbReference type="Proteomes" id="UP000054270"/>
    </source>
</evidence>
<evidence type="ECO:0000256" key="4">
    <source>
        <dbReference type="PROSITE-ProRule" id="PRU00134"/>
    </source>
</evidence>
<feature type="compositionally biased region" description="Basic and acidic residues" evidence="5">
    <location>
        <begin position="272"/>
        <end position="295"/>
    </location>
</feature>
<dbReference type="AlphaFoldDB" id="A0A0D2P581"/>
<gene>
    <name evidence="7" type="ORF">HYPSUDRAFT_39638</name>
</gene>
<keyword evidence="8" id="KW-1185">Reference proteome</keyword>
<dbReference type="PROSITE" id="PS50865">
    <property type="entry name" value="ZF_MYND_2"/>
    <property type="match status" value="1"/>
</dbReference>
<accession>A0A0D2P581</accession>
<dbReference type="Gene3D" id="6.10.140.2220">
    <property type="match status" value="1"/>
</dbReference>
<feature type="region of interest" description="Disordered" evidence="5">
    <location>
        <begin position="270"/>
        <end position="295"/>
    </location>
</feature>
<dbReference type="PROSITE" id="PS01360">
    <property type="entry name" value="ZF_MYND_1"/>
    <property type="match status" value="1"/>
</dbReference>
<name>A0A0D2P581_HYPSF</name>
<keyword evidence="2 4" id="KW-0863">Zinc-finger</keyword>
<organism evidence="7 8">
    <name type="scientific">Hypholoma sublateritium (strain FD-334 SS-4)</name>
    <dbReference type="NCBI Taxonomy" id="945553"/>
    <lineage>
        <taxon>Eukaryota</taxon>
        <taxon>Fungi</taxon>
        <taxon>Dikarya</taxon>
        <taxon>Basidiomycota</taxon>
        <taxon>Agaricomycotina</taxon>
        <taxon>Agaricomycetes</taxon>
        <taxon>Agaricomycetidae</taxon>
        <taxon>Agaricales</taxon>
        <taxon>Agaricineae</taxon>
        <taxon>Strophariaceae</taxon>
        <taxon>Hypholoma</taxon>
    </lineage>
</organism>
<keyword evidence="3" id="KW-0862">Zinc</keyword>
<dbReference type="STRING" id="945553.A0A0D2P581"/>
<proteinExistence type="predicted"/>
<evidence type="ECO:0000256" key="5">
    <source>
        <dbReference type="SAM" id="MobiDB-lite"/>
    </source>
</evidence>
<dbReference type="OMA" id="YARMELW"/>
<evidence type="ECO:0000259" key="6">
    <source>
        <dbReference type="PROSITE" id="PS50865"/>
    </source>
</evidence>
<protein>
    <recommendedName>
        <fullName evidence="6">MYND-type domain-containing protein</fullName>
    </recommendedName>
</protein>
<dbReference type="Pfam" id="PF01753">
    <property type="entry name" value="zf-MYND"/>
    <property type="match status" value="1"/>
</dbReference>